<dbReference type="Gene3D" id="3.40.50.1820">
    <property type="entry name" value="alpha/beta hydrolase"/>
    <property type="match status" value="2"/>
</dbReference>
<dbReference type="InterPro" id="IPR019826">
    <property type="entry name" value="Carboxylesterase_B_AS"/>
</dbReference>
<evidence type="ECO:0000256" key="1">
    <source>
        <dbReference type="ARBA" id="ARBA00005964"/>
    </source>
</evidence>
<name>A0ABV8QQH0_9GAMM</name>
<evidence type="ECO:0000256" key="2">
    <source>
        <dbReference type="ARBA" id="ARBA00022801"/>
    </source>
</evidence>
<keyword evidence="2 3" id="KW-0378">Hydrolase</keyword>
<evidence type="ECO:0000256" key="4">
    <source>
        <dbReference type="SAM" id="MobiDB-lite"/>
    </source>
</evidence>
<dbReference type="Proteomes" id="UP001595798">
    <property type="component" value="Unassembled WGS sequence"/>
</dbReference>
<evidence type="ECO:0000313" key="6">
    <source>
        <dbReference type="EMBL" id="MFC4261179.1"/>
    </source>
</evidence>
<dbReference type="SUPFAM" id="SSF53474">
    <property type="entry name" value="alpha/beta-Hydrolases"/>
    <property type="match status" value="1"/>
</dbReference>
<reference evidence="7" key="1">
    <citation type="journal article" date="2019" name="Int. J. Syst. Evol. Microbiol.">
        <title>The Global Catalogue of Microorganisms (GCM) 10K type strain sequencing project: providing services to taxonomists for standard genome sequencing and annotation.</title>
        <authorList>
            <consortium name="The Broad Institute Genomics Platform"/>
            <consortium name="The Broad Institute Genome Sequencing Center for Infectious Disease"/>
            <person name="Wu L."/>
            <person name="Ma J."/>
        </authorList>
    </citation>
    <scope>NUCLEOTIDE SEQUENCE [LARGE SCALE GENOMIC DNA]</scope>
    <source>
        <strain evidence="7">CECT 7297</strain>
    </source>
</reference>
<feature type="compositionally biased region" description="Basic and acidic residues" evidence="4">
    <location>
        <begin position="181"/>
        <end position="202"/>
    </location>
</feature>
<dbReference type="InterPro" id="IPR002018">
    <property type="entry name" value="CarbesteraseB"/>
</dbReference>
<proteinExistence type="inferred from homology"/>
<comment type="similarity">
    <text evidence="1 3">Belongs to the type-B carboxylesterase/lipase family.</text>
</comment>
<dbReference type="EC" id="3.1.1.-" evidence="3"/>
<dbReference type="EMBL" id="JBHSDI010000064">
    <property type="protein sequence ID" value="MFC4261179.1"/>
    <property type="molecule type" value="Genomic_DNA"/>
</dbReference>
<feature type="chain" id="PRO_5044993779" description="Carboxylic ester hydrolase" evidence="3">
    <location>
        <begin position="26"/>
        <end position="674"/>
    </location>
</feature>
<feature type="domain" description="Carboxylesterase type B" evidence="5">
    <location>
        <begin position="207"/>
        <end position="515"/>
    </location>
</feature>
<dbReference type="PANTHER" id="PTHR11559">
    <property type="entry name" value="CARBOXYLESTERASE"/>
    <property type="match status" value="1"/>
</dbReference>
<keyword evidence="7" id="KW-1185">Reference proteome</keyword>
<dbReference type="PROSITE" id="PS51257">
    <property type="entry name" value="PROKAR_LIPOPROTEIN"/>
    <property type="match status" value="1"/>
</dbReference>
<evidence type="ECO:0000313" key="7">
    <source>
        <dbReference type="Proteomes" id="UP001595798"/>
    </source>
</evidence>
<dbReference type="RefSeq" id="WP_379890470.1">
    <property type="nucleotide sequence ID" value="NZ_JBHSDI010000064.1"/>
</dbReference>
<dbReference type="InterPro" id="IPR029058">
    <property type="entry name" value="AB_hydrolase_fold"/>
</dbReference>
<accession>A0ABV8QQH0</accession>
<protein>
    <recommendedName>
        <fullName evidence="3">Carboxylic ester hydrolase</fullName>
        <ecNumber evidence="3">3.1.1.-</ecNumber>
    </recommendedName>
</protein>
<feature type="domain" description="Carboxylesterase type B" evidence="5">
    <location>
        <begin position="611"/>
        <end position="661"/>
    </location>
</feature>
<feature type="region of interest" description="Disordered" evidence="4">
    <location>
        <begin position="179"/>
        <end position="214"/>
    </location>
</feature>
<dbReference type="InterPro" id="IPR050309">
    <property type="entry name" value="Type-B_Carboxylest/Lipase"/>
</dbReference>
<evidence type="ECO:0000259" key="5">
    <source>
        <dbReference type="Pfam" id="PF00135"/>
    </source>
</evidence>
<keyword evidence="3" id="KW-0732">Signal</keyword>
<feature type="region of interest" description="Disordered" evidence="4">
    <location>
        <begin position="29"/>
        <end position="67"/>
    </location>
</feature>
<dbReference type="PROSITE" id="PS00122">
    <property type="entry name" value="CARBOXYLESTERASE_B_1"/>
    <property type="match status" value="1"/>
</dbReference>
<comment type="caution">
    <text evidence="6">The sequence shown here is derived from an EMBL/GenBank/DDBJ whole genome shotgun (WGS) entry which is preliminary data.</text>
</comment>
<organism evidence="6 7">
    <name type="scientific">Marinobacter lacisalsi</name>
    <dbReference type="NCBI Taxonomy" id="475979"/>
    <lineage>
        <taxon>Bacteria</taxon>
        <taxon>Pseudomonadati</taxon>
        <taxon>Pseudomonadota</taxon>
        <taxon>Gammaproteobacteria</taxon>
        <taxon>Pseudomonadales</taxon>
        <taxon>Marinobacteraceae</taxon>
        <taxon>Marinobacter</taxon>
    </lineage>
</organism>
<sequence>MKNRQNRKTWRTVMMLAAVSPAALLLSGCGDDDDSRSSDDTRTGTFVDSPVAGLDYTGSDSSAGRTNERGEFRYREGETITFAIGDLELGAAEGAEVVTPLSISDGADTVDDPAVTNRLILLQSLDADGDLNNGIQISDGIRDQVSAEAMTINFNQAPEDFRGSLDTVLTALEESGAFTDLDPRPRQAREAADAKQHFERSRSAGMTVATTGGDLQGFEANEDTWQFLGVPYGKPPVGDLRWRPPEPAEPWDGVRMAVSWADQSAQNPTLESANEGGMSEDSLYLNITTPKDADDLPVMVWFHGGSFSILSANSRQYNNPDSLTTKGVVLVTVNHRLGPFGYIAHPLLTEESGYNGSGNYGQMDLVLALQWVQDNIEAFGGDPDNVTLFGQSGGGGKAYSLMNSPQATGLFHKAIVQSGFAPLDPESAPEDSLAASEAVGTALFERLGVSTLEEARALSWTEITQADLDNNIPRQTYRPNVDFHYQTNTYYQNVQDGMPSDVPLMAGATNGDYDTLRAALPVWLDQRSPGYQSEQFVYVFSRVPDGWDALGLNSCHGCELPYVFNYPAGMVQNYLFNLVQTPEGETPAIGDLNGNGVSGTEGDTADIFTSMQYGADDLAITDLTMTFWTNFAKSGDPGTGSLNWPAYTTTNDTFMHIGPESGAAADMGLEGALE</sequence>
<feature type="signal peptide" evidence="3">
    <location>
        <begin position="1"/>
        <end position="25"/>
    </location>
</feature>
<dbReference type="Pfam" id="PF00135">
    <property type="entry name" value="COesterase"/>
    <property type="match status" value="2"/>
</dbReference>
<evidence type="ECO:0000256" key="3">
    <source>
        <dbReference type="RuleBase" id="RU361235"/>
    </source>
</evidence>
<gene>
    <name evidence="6" type="ORF">ACFOZ5_19330</name>
</gene>